<keyword evidence="6" id="KW-0418">Kinase</keyword>
<feature type="domain" description="PAS" evidence="12">
    <location>
        <begin position="994"/>
        <end position="1066"/>
    </location>
</feature>
<evidence type="ECO:0000256" key="8">
    <source>
        <dbReference type="SAM" id="Coils"/>
    </source>
</evidence>
<sequence>MKVHSITVFFVEDSAEDRAGYRRFLDGDERYTYEIYEFESGKEALEVCQWKTPDVILLDYQLPDMDGLEFLHELQRQTQGSHTSVIMLTGQGDEMIAVQVIKSGAQDYLVKGKLTADNLRRAVHGAIKQMQLMRQLKQQQLVGAIALHIRQSLKLQDILTTSAKEVCQLLKSDRVLVYQFTSQMMGKVVAESVLPQWTPILGFEIEDTSFQQNRPEEYRQGKIFTVANIYEAGLSDCHIQLLERFQVKANLVVPILLKSKGTPELELWGLFIVHQCSSPRQWQTFEVELLNQLTVQLAIAIQQAELYHNLETLNTELETKVEERTAKLQESNRRFHAIFNNTFQFTGLLTPDGVLLEANQTALSFGGLKLEDVINRPFWKTHWWTISPQTQAELKQAIALAAQGEFVRYEVDVLGANNRVITIDFSLRPLRDETGQVVLLIPEGRDISEQQAALRDHQKAEETLRQNEERWQLAIAGTNEGIWDWDISTNQTFRSRRWFTMLGYEPNELSDRDDEWSIRIHPDDYARVMAAQEAYLLQQVSDYNVEYRLRCKNGSYRWFKSRAQGIWNEQGNPLRLVGSLGDITDRIQTEERLRWSEALLATTQQIAHVGSWEFNLKTKKRCWSMETFRIFGLNPTQSEPTEEEFLQIVHPSDRAWMKTHIQQAIAQATSFNTEYRIVRPDGLMRYLEAKAEIAYDPQGQAVKLLGSVLDITERKQTELEIIKSRDLLEAVYNESADALFLVDIETLLTTDCNDQAVKLFAASSKAELINIQGHTLQKQQFTPDELGSINEEIKQQGFCSREIEYVTRQGNYFWGNIAAKQITVAGTVMQLVRVTDITARKRVEEYRQQAEIALRESEERLQLALEASGDGLWDWNILTGEMYYSPLFLEMLGYSFEELPQDLSTWERLVHPEDLPWVKKILAAHLEDSSVSYKFDYRVQTKSGECKWIANYGKVVIRDEQGKPLRMTGTHRDISDVYDELRLRKQTEAALARSEEQLRLTLEFNHIGIWDWNLKTGEVVWNDNHYRLLGLKPEISAASYQLWRDCIHPEDVDKIEQAVSNALEQHTNFQGEYRVTYPNGSVHWLTGKGRGIYDEVGDPIQMLGVIIDTSDVYDELCLRKQAEAALRESEARFQAFMNNSPVLAWISNTEGHILYSNQVYLRTFKLLPEQVIGQSVFSLYQDEVTRQHFDHIQTVTQTNQAIETIKVASQTDGILGEFLVYKFPILGLSEQKLVGRVAIDITERKILERELAHKQKLFDTFINSAPVGITILDRELRFSFINEALAEINGIPAAAHIGKTPWDIVPDVASKQKQVFQHVLTTGESILDLEISGETPKLPGVIRTWLASYFPIKSEADQPTSIGVVVVEISDRKRAEQMLELQAVITRNMAEGICLIRAIDDVFVYTNPKFEQMFGYDPGELIGKHVSIVNHRNEHTTLEDVNQAIRTTILQQSEATYEVHNVKKDGSLFWCSATASVFSHPEYGNVLVAVHQDITEQKQAKEKIKASLKEKEVLLKEIHHRVKNNLGIVSSLLQMQCRRTQDPVVTAILRDSQNRIASIALVHEKLYRSEDLADIDFAQYIPDLTTHLFDSYNVSSSQIKLNIQVDNASLDIETAIPCGLIINELVSNALKYAFVGNRGSEIEVKFYQELESTLTLIIRDNGVGLPENFDSKKAKTLGITLVQGLVKQLRGKLEINSQQGTEFKITFTNSRV</sequence>
<dbReference type="PROSITE" id="PS50113">
    <property type="entry name" value="PAC"/>
    <property type="match status" value="5"/>
</dbReference>
<evidence type="ECO:0000259" key="9">
    <source>
        <dbReference type="PROSITE" id="PS50046"/>
    </source>
</evidence>
<dbReference type="Gene3D" id="3.30.565.10">
    <property type="entry name" value="Histidine kinase-like ATPase, C-terminal domain"/>
    <property type="match status" value="1"/>
</dbReference>
<dbReference type="PANTHER" id="PTHR43304">
    <property type="entry name" value="PHYTOCHROME-LIKE PROTEIN CPH1"/>
    <property type="match status" value="1"/>
</dbReference>
<dbReference type="SMART" id="SM00091">
    <property type="entry name" value="PAS"/>
    <property type="match status" value="9"/>
</dbReference>
<name>A0ABR8DPY4_9NOSO</name>
<dbReference type="PROSITE" id="PS50112">
    <property type="entry name" value="PAS"/>
    <property type="match status" value="6"/>
</dbReference>
<dbReference type="InterPro" id="IPR052162">
    <property type="entry name" value="Sensor_kinase/Photoreceptor"/>
</dbReference>
<dbReference type="Proteomes" id="UP000623440">
    <property type="component" value="Unassembled WGS sequence"/>
</dbReference>
<dbReference type="Pfam" id="PF00072">
    <property type="entry name" value="Response_reg"/>
    <property type="match status" value="1"/>
</dbReference>
<feature type="coiled-coil region" evidence="8">
    <location>
        <begin position="840"/>
        <end position="867"/>
    </location>
</feature>
<evidence type="ECO:0000259" key="11">
    <source>
        <dbReference type="PROSITE" id="PS50110"/>
    </source>
</evidence>
<dbReference type="InterPro" id="IPR001789">
    <property type="entry name" value="Sig_transdc_resp-reg_receiver"/>
</dbReference>
<feature type="domain" description="PAC" evidence="13">
    <location>
        <begin position="671"/>
        <end position="723"/>
    </location>
</feature>
<evidence type="ECO:0000256" key="5">
    <source>
        <dbReference type="ARBA" id="ARBA00022679"/>
    </source>
</evidence>
<dbReference type="PROSITE" id="PS50046">
    <property type="entry name" value="PHYTOCHROME_2"/>
    <property type="match status" value="1"/>
</dbReference>
<dbReference type="RefSeq" id="WP_190941964.1">
    <property type="nucleotide sequence ID" value="NZ_JACJSI010000032.1"/>
</dbReference>
<evidence type="ECO:0000259" key="12">
    <source>
        <dbReference type="PROSITE" id="PS50112"/>
    </source>
</evidence>
<dbReference type="EC" id="2.7.13.3" evidence="3"/>
<protein>
    <recommendedName>
        <fullName evidence="3">histidine kinase</fullName>
        <ecNumber evidence="3">2.7.13.3</ecNumber>
    </recommendedName>
</protein>
<evidence type="ECO:0000256" key="6">
    <source>
        <dbReference type="ARBA" id="ARBA00022777"/>
    </source>
</evidence>
<comment type="similarity">
    <text evidence="2">In the N-terminal section; belongs to the phytochrome family.</text>
</comment>
<feature type="domain" description="PAS" evidence="12">
    <location>
        <begin position="857"/>
        <end position="929"/>
    </location>
</feature>
<feature type="domain" description="Response regulatory" evidence="11">
    <location>
        <begin position="7"/>
        <end position="126"/>
    </location>
</feature>
<dbReference type="SUPFAM" id="SSF52172">
    <property type="entry name" value="CheY-like"/>
    <property type="match status" value="1"/>
</dbReference>
<keyword evidence="8" id="KW-0175">Coiled coil</keyword>
<dbReference type="PANTHER" id="PTHR43304:SF1">
    <property type="entry name" value="PAC DOMAIN-CONTAINING PROTEIN"/>
    <property type="match status" value="1"/>
</dbReference>
<reference evidence="14 15" key="1">
    <citation type="journal article" date="2020" name="ISME J.">
        <title>Comparative genomics reveals insights into cyanobacterial evolution and habitat adaptation.</title>
        <authorList>
            <person name="Chen M.Y."/>
            <person name="Teng W.K."/>
            <person name="Zhao L."/>
            <person name="Hu C.X."/>
            <person name="Zhou Y.K."/>
            <person name="Han B.P."/>
            <person name="Song L.R."/>
            <person name="Shu W.S."/>
        </authorList>
    </citation>
    <scope>NUCLEOTIDE SEQUENCE [LARGE SCALE GENOMIC DNA]</scope>
    <source>
        <strain evidence="14 15">FACHB-838</strain>
    </source>
</reference>
<dbReference type="SMART" id="SM00065">
    <property type="entry name" value="GAF"/>
    <property type="match status" value="1"/>
</dbReference>
<dbReference type="NCBIfam" id="TIGR00229">
    <property type="entry name" value="sensory_box"/>
    <property type="match status" value="8"/>
</dbReference>
<feature type="domain" description="Phytochrome chromophore attachment site" evidence="9">
    <location>
        <begin position="154"/>
        <end position="296"/>
    </location>
</feature>
<keyword evidence="4 7" id="KW-0597">Phosphoprotein</keyword>
<feature type="domain" description="PAC" evidence="13">
    <location>
        <begin position="1455"/>
        <end position="1506"/>
    </location>
</feature>
<feature type="domain" description="PAS" evidence="12">
    <location>
        <begin position="1129"/>
        <end position="1199"/>
    </location>
</feature>
<dbReference type="Pfam" id="PF08447">
    <property type="entry name" value="PAS_3"/>
    <property type="match status" value="4"/>
</dbReference>
<dbReference type="InterPro" id="IPR005467">
    <property type="entry name" value="His_kinase_dom"/>
</dbReference>
<comment type="caution">
    <text evidence="14">The sequence shown here is derived from an EMBL/GenBank/DDBJ whole genome shotgun (WGS) entry which is preliminary data.</text>
</comment>
<dbReference type="InterPro" id="IPR003018">
    <property type="entry name" value="GAF"/>
</dbReference>
<dbReference type="Pfam" id="PF13426">
    <property type="entry name" value="PAS_9"/>
    <property type="match status" value="2"/>
</dbReference>
<proteinExistence type="inferred from homology"/>
<evidence type="ECO:0000313" key="14">
    <source>
        <dbReference type="EMBL" id="MBD2531259.1"/>
    </source>
</evidence>
<comment type="catalytic activity">
    <reaction evidence="1">
        <text>ATP + protein L-histidine = ADP + protein N-phospho-L-histidine.</text>
        <dbReference type="EC" id="2.7.13.3"/>
    </reaction>
</comment>
<dbReference type="SMART" id="SM00086">
    <property type="entry name" value="PAC"/>
    <property type="match status" value="7"/>
</dbReference>
<evidence type="ECO:0000259" key="13">
    <source>
        <dbReference type="PROSITE" id="PS50113"/>
    </source>
</evidence>
<dbReference type="PROSITE" id="PS50109">
    <property type="entry name" value="HIS_KIN"/>
    <property type="match status" value="1"/>
</dbReference>
<keyword evidence="15" id="KW-1185">Reference proteome</keyword>
<evidence type="ECO:0000259" key="10">
    <source>
        <dbReference type="PROSITE" id="PS50109"/>
    </source>
</evidence>
<dbReference type="InterPro" id="IPR016132">
    <property type="entry name" value="Phyto_chromo_attachment"/>
</dbReference>
<evidence type="ECO:0000313" key="15">
    <source>
        <dbReference type="Proteomes" id="UP000623440"/>
    </source>
</evidence>
<dbReference type="InterPro" id="IPR011006">
    <property type="entry name" value="CheY-like_superfamily"/>
</dbReference>
<dbReference type="PROSITE" id="PS50110">
    <property type="entry name" value="RESPONSE_REGULATORY"/>
    <property type="match status" value="1"/>
</dbReference>
<dbReference type="Pfam" id="PF08448">
    <property type="entry name" value="PAS_4"/>
    <property type="match status" value="3"/>
</dbReference>
<dbReference type="InterPro" id="IPR011495">
    <property type="entry name" value="Sig_transdc_His_kin_sub2_dim/P"/>
</dbReference>
<dbReference type="CDD" id="cd00130">
    <property type="entry name" value="PAS"/>
    <property type="match status" value="8"/>
</dbReference>
<dbReference type="InterPro" id="IPR013656">
    <property type="entry name" value="PAS_4"/>
</dbReference>
<keyword evidence="5" id="KW-0808">Transferase</keyword>
<evidence type="ECO:0000256" key="3">
    <source>
        <dbReference type="ARBA" id="ARBA00012438"/>
    </source>
</evidence>
<dbReference type="SUPFAM" id="SSF55785">
    <property type="entry name" value="PYP-like sensor domain (PAS domain)"/>
    <property type="match status" value="9"/>
</dbReference>
<dbReference type="Pfam" id="PF01590">
    <property type="entry name" value="GAF"/>
    <property type="match status" value="1"/>
</dbReference>
<dbReference type="InterPro" id="IPR013655">
    <property type="entry name" value="PAS_fold_3"/>
</dbReference>
<dbReference type="Pfam" id="PF02518">
    <property type="entry name" value="HATPase_c"/>
    <property type="match status" value="1"/>
</dbReference>
<dbReference type="Gene3D" id="3.30.450.40">
    <property type="match status" value="1"/>
</dbReference>
<dbReference type="Pfam" id="PF07568">
    <property type="entry name" value="HisKA_2"/>
    <property type="match status" value="1"/>
</dbReference>
<dbReference type="SUPFAM" id="SSF55874">
    <property type="entry name" value="ATPase domain of HSP90 chaperone/DNA topoisomerase II/histidine kinase"/>
    <property type="match status" value="1"/>
</dbReference>
<gene>
    <name evidence="14" type="ORF">H6G97_17365</name>
</gene>
<dbReference type="CDD" id="cd00156">
    <property type="entry name" value="REC"/>
    <property type="match status" value="1"/>
</dbReference>
<dbReference type="InterPro" id="IPR000014">
    <property type="entry name" value="PAS"/>
</dbReference>
<dbReference type="InterPro" id="IPR035965">
    <property type="entry name" value="PAS-like_dom_sf"/>
</dbReference>
<dbReference type="SMART" id="SM00387">
    <property type="entry name" value="HATPase_c"/>
    <property type="match status" value="1"/>
</dbReference>
<feature type="domain" description="PAC" evidence="13">
    <location>
        <begin position="543"/>
        <end position="595"/>
    </location>
</feature>
<feature type="domain" description="Histidine kinase" evidence="10">
    <location>
        <begin position="1517"/>
        <end position="1711"/>
    </location>
</feature>
<dbReference type="InterPro" id="IPR036890">
    <property type="entry name" value="HATPase_C_sf"/>
</dbReference>
<dbReference type="Gene3D" id="2.10.70.100">
    <property type="match status" value="1"/>
</dbReference>
<accession>A0ABR8DPY4</accession>
<dbReference type="InterPro" id="IPR001610">
    <property type="entry name" value="PAC"/>
</dbReference>
<organism evidence="14 15">
    <name type="scientific">Nostoc flagelliforme FACHB-838</name>
    <dbReference type="NCBI Taxonomy" id="2692904"/>
    <lineage>
        <taxon>Bacteria</taxon>
        <taxon>Bacillati</taxon>
        <taxon>Cyanobacteriota</taxon>
        <taxon>Cyanophyceae</taxon>
        <taxon>Nostocales</taxon>
        <taxon>Nostocaceae</taxon>
        <taxon>Nostoc</taxon>
    </lineage>
</organism>
<dbReference type="InterPro" id="IPR029016">
    <property type="entry name" value="GAF-like_dom_sf"/>
</dbReference>
<dbReference type="SMART" id="SM00448">
    <property type="entry name" value="REC"/>
    <property type="match status" value="1"/>
</dbReference>
<dbReference type="Gene3D" id="3.40.50.2300">
    <property type="match status" value="1"/>
</dbReference>
<dbReference type="SUPFAM" id="SSF55781">
    <property type="entry name" value="GAF domain-like"/>
    <property type="match status" value="1"/>
</dbReference>
<dbReference type="InterPro" id="IPR003594">
    <property type="entry name" value="HATPase_dom"/>
</dbReference>
<dbReference type="Gene3D" id="3.30.450.20">
    <property type="entry name" value="PAS domain"/>
    <property type="match status" value="9"/>
</dbReference>
<evidence type="ECO:0000256" key="2">
    <source>
        <dbReference type="ARBA" id="ARBA00006402"/>
    </source>
</evidence>
<feature type="domain" description="PAS" evidence="12">
    <location>
        <begin position="1403"/>
        <end position="1448"/>
    </location>
</feature>
<evidence type="ECO:0000256" key="7">
    <source>
        <dbReference type="PROSITE-ProRule" id="PRU00169"/>
    </source>
</evidence>
<feature type="domain" description="PAS" evidence="12">
    <location>
        <begin position="467"/>
        <end position="539"/>
    </location>
</feature>
<dbReference type="EMBL" id="JACJSI010000032">
    <property type="protein sequence ID" value="MBD2531259.1"/>
    <property type="molecule type" value="Genomic_DNA"/>
</dbReference>
<evidence type="ECO:0000256" key="1">
    <source>
        <dbReference type="ARBA" id="ARBA00000085"/>
    </source>
</evidence>
<feature type="domain" description="PAC" evidence="13">
    <location>
        <begin position="407"/>
        <end position="459"/>
    </location>
</feature>
<dbReference type="InterPro" id="IPR000700">
    <property type="entry name" value="PAS-assoc_C"/>
</dbReference>
<feature type="modified residue" description="4-aspartylphosphate" evidence="7">
    <location>
        <position position="59"/>
    </location>
</feature>
<evidence type="ECO:0000256" key="4">
    <source>
        <dbReference type="ARBA" id="ARBA00022553"/>
    </source>
</evidence>
<feature type="domain" description="PAS" evidence="12">
    <location>
        <begin position="1254"/>
        <end position="1323"/>
    </location>
</feature>
<feature type="domain" description="PAC" evidence="13">
    <location>
        <begin position="933"/>
        <end position="986"/>
    </location>
</feature>